<protein>
    <recommendedName>
        <fullName evidence="5">Translocation and assembly module TamB C-terminal domain-containing protein</fullName>
    </recommendedName>
</protein>
<evidence type="ECO:0000313" key="7">
    <source>
        <dbReference type="Proteomes" id="UP000262878"/>
    </source>
</evidence>
<dbReference type="InterPro" id="IPR007452">
    <property type="entry name" value="TamB_C"/>
</dbReference>
<dbReference type="PANTHER" id="PTHR36985">
    <property type="entry name" value="TRANSLOCATION AND ASSEMBLY MODULE SUBUNIT TAMB"/>
    <property type="match status" value="1"/>
</dbReference>
<dbReference type="EMBL" id="DMUP01000160">
    <property type="protein sequence ID" value="HAR56485.1"/>
    <property type="molecule type" value="Genomic_DNA"/>
</dbReference>
<feature type="domain" description="Translocation and assembly module TamB C-terminal" evidence="5">
    <location>
        <begin position="850"/>
        <end position="1181"/>
    </location>
</feature>
<proteinExistence type="predicted"/>
<dbReference type="AlphaFoldDB" id="A0A348WPM3"/>
<dbReference type="Pfam" id="PF04357">
    <property type="entry name" value="TamB"/>
    <property type="match status" value="1"/>
</dbReference>
<comment type="caution">
    <text evidence="6">The sequence shown here is derived from an EMBL/GenBank/DDBJ whole genome shotgun (WGS) entry which is preliminary data.</text>
</comment>
<keyword evidence="2" id="KW-0812">Transmembrane</keyword>
<dbReference type="PANTHER" id="PTHR36985:SF1">
    <property type="entry name" value="TRANSLOCATION AND ASSEMBLY MODULE SUBUNIT TAMB"/>
    <property type="match status" value="1"/>
</dbReference>
<name>A0A348WPM3_9GAMM</name>
<gene>
    <name evidence="6" type="ORF">DCR58_06835</name>
</gene>
<evidence type="ECO:0000313" key="6">
    <source>
        <dbReference type="EMBL" id="HAR56485.1"/>
    </source>
</evidence>
<evidence type="ECO:0000256" key="3">
    <source>
        <dbReference type="ARBA" id="ARBA00022989"/>
    </source>
</evidence>
<dbReference type="GO" id="GO:0005886">
    <property type="term" value="C:plasma membrane"/>
    <property type="evidence" value="ECO:0007669"/>
    <property type="project" value="InterPro"/>
</dbReference>
<dbReference type="GO" id="GO:0009306">
    <property type="term" value="P:protein secretion"/>
    <property type="evidence" value="ECO:0007669"/>
    <property type="project" value="InterPro"/>
</dbReference>
<comment type="subcellular location">
    <subcellularLocation>
        <location evidence="1">Membrane</location>
        <topology evidence="1">Single-pass membrane protein</topology>
    </subcellularLocation>
</comment>
<keyword evidence="3" id="KW-1133">Transmembrane helix</keyword>
<sequence length="1182" mass="128821">MYKRLAKGFLLGLASLILLLTVLIYSVLGTQTGSHYLVNKLSEYLPDQLSFSRYKGTLLNQFEFHGLKLDSPAFSLHSEQVTVDWSPSDLLRGTARINSVTFKNAEAWIRSSTSSTESTNEGPKWPRVSLPIDAVLSNITINDVILHLPNQPAQELSVTGGLAMQQNGELQVEGLKLTHRYAEVRVDAGIQLNSSESIKIDSTMNMHVPDLPQTSMTLKTQGDIQTLNGSIVTNGSIESVTKFTVTELLDQLNFKTRTEVAETDLVPWVKSFAIAGIQSASIEGDINTQGSLNEIDITPSLNLSVNDQAGEFDGYVLYQKQHIRFTPLNVSLNGQVAADLAIEGAIALDSVPQFDLEVTSKQLNTERLRGTSISDLRLLVEGTLRELSVLPEFKIKTNAQPEIEVAADIDVTDEQLNVTQLTVVQNNNQITGTLHANLANQQFETDLQGEWQNDPIQLNANVRYDSPYIFINRFALNWRSNTVTASGDLRPGSALKFDVDITDLAALPVPNLDLSGSLNAKGNLSGSINDPQVTAHVQSPHINIGERRLNDINLNFDGDLSEQTTKLKLSYQDIALAFATDTTITEKELTANITAFNIEQPDIGRFALREVSKLEYQFNPQQVKLTELCVSQKDEHVCVSATTNDRRLTSSLSVSDLPISLVEPFLPLNNLALSGSLSGELTNEVDLVDALSVNQMDGRFNVTDMRIEQNEQHIDFEKAELRIAKGADEKRISTRLNLLSEDAGAEITADLTLPSLLKAPSLEGTIKAQLDDLSIVQTFTNQVAQVNGSLDAAVTIETRDEQILLTPTARVNIANALVTRTGTSISDTTVNVSGNTGSPQLTLSGEGKVGDGDFTLSGEFNLKDLTGTLDLKGTDLVVMDSPRIRITATPNLKLNLTKDIIALNGEVKIPEANITPPNLSSTITPSPDVTVIQRERVKEQSRTIKTDLKITLGDNVRVDAYGFNGRLEGALNLAQTGQSVPIGNGTISVAKGDYEIYGQELSIDRGQFIFNGGPLSNPALNLRVTRSLSEVTDGPNTVGARVMGTLNRPELDLFSDPAMPDASVLSYLLFGRGPSSNSESQNLELQAALLVGGKTTGALTQSLKDTFSLDEVAIDSETSDVNDTSLYIGKYLSPNLYIKYGIGLIESTSSFYLRYRFTDNLWFESTSSTESQGADIIYSIER</sequence>
<evidence type="ECO:0000256" key="1">
    <source>
        <dbReference type="ARBA" id="ARBA00004167"/>
    </source>
</evidence>
<dbReference type="STRING" id="314276.OS145_09975"/>
<evidence type="ECO:0000259" key="5">
    <source>
        <dbReference type="Pfam" id="PF04357"/>
    </source>
</evidence>
<evidence type="ECO:0000256" key="4">
    <source>
        <dbReference type="ARBA" id="ARBA00023136"/>
    </source>
</evidence>
<keyword evidence="4" id="KW-0472">Membrane</keyword>
<reference evidence="6 7" key="1">
    <citation type="journal article" date="2018" name="Nat. Biotechnol.">
        <title>A standardized bacterial taxonomy based on genome phylogeny substantially revises the tree of life.</title>
        <authorList>
            <person name="Parks D.H."/>
            <person name="Chuvochina M."/>
            <person name="Waite D.W."/>
            <person name="Rinke C."/>
            <person name="Skarshewski A."/>
            <person name="Chaumeil P.A."/>
            <person name="Hugenholtz P."/>
        </authorList>
    </citation>
    <scope>NUCLEOTIDE SEQUENCE [LARGE SCALE GENOMIC DNA]</scope>
    <source>
        <strain evidence="6">UBA9360</strain>
    </source>
</reference>
<dbReference type="Proteomes" id="UP000262878">
    <property type="component" value="Unassembled WGS sequence"/>
</dbReference>
<evidence type="ECO:0000256" key="2">
    <source>
        <dbReference type="ARBA" id="ARBA00022692"/>
    </source>
</evidence>
<organism evidence="6 7">
    <name type="scientific">Idiomarina baltica</name>
    <dbReference type="NCBI Taxonomy" id="190892"/>
    <lineage>
        <taxon>Bacteria</taxon>
        <taxon>Pseudomonadati</taxon>
        <taxon>Pseudomonadota</taxon>
        <taxon>Gammaproteobacteria</taxon>
        <taxon>Alteromonadales</taxon>
        <taxon>Idiomarinaceae</taxon>
        <taxon>Idiomarina</taxon>
    </lineage>
</organism>
<accession>A0A348WPM3</accession>